<comment type="caution">
    <text evidence="4">The sequence shown here is derived from an EMBL/GenBank/DDBJ whole genome shotgun (WGS) entry which is preliminary data.</text>
</comment>
<protein>
    <submittedName>
        <fullName evidence="4">Glycosyltransferase</fullName>
    </submittedName>
</protein>
<dbReference type="Pfam" id="PF13439">
    <property type="entry name" value="Glyco_transf_4"/>
    <property type="match status" value="1"/>
</dbReference>
<feature type="compositionally biased region" description="Polar residues" evidence="1">
    <location>
        <begin position="44"/>
        <end position="62"/>
    </location>
</feature>
<dbReference type="InterPro" id="IPR028098">
    <property type="entry name" value="Glyco_trans_4-like_N"/>
</dbReference>
<dbReference type="Gene3D" id="3.40.50.2000">
    <property type="entry name" value="Glycogen Phosphorylase B"/>
    <property type="match status" value="2"/>
</dbReference>
<name>A0ABS1BGQ9_9SPHI</name>
<dbReference type="SUPFAM" id="SSF53756">
    <property type="entry name" value="UDP-Glycosyltransferase/glycogen phosphorylase"/>
    <property type="match status" value="1"/>
</dbReference>
<dbReference type="InterPro" id="IPR001296">
    <property type="entry name" value="Glyco_trans_1"/>
</dbReference>
<dbReference type="Pfam" id="PF00534">
    <property type="entry name" value="Glycos_transf_1"/>
    <property type="match status" value="1"/>
</dbReference>
<dbReference type="PANTHER" id="PTHR45871">
    <property type="entry name" value="N-ACETYLGLUCOSAMINYL-PHOSPHATIDYLINOSITOL BIOSYNTHETIC PROTEIN"/>
    <property type="match status" value="1"/>
</dbReference>
<dbReference type="EMBL" id="JAEHFY010000004">
    <property type="protein sequence ID" value="MBK0382055.1"/>
    <property type="molecule type" value="Genomic_DNA"/>
</dbReference>
<evidence type="ECO:0000259" key="2">
    <source>
        <dbReference type="Pfam" id="PF00534"/>
    </source>
</evidence>
<evidence type="ECO:0000313" key="4">
    <source>
        <dbReference type="EMBL" id="MBK0382055.1"/>
    </source>
</evidence>
<evidence type="ECO:0000256" key="1">
    <source>
        <dbReference type="SAM" id="MobiDB-lite"/>
    </source>
</evidence>
<dbReference type="PANTHER" id="PTHR45871:SF1">
    <property type="entry name" value="PHOSPHATIDYLINOSITOL N-ACETYLGLUCOSAMINYLTRANSFERASE SUBUNIT A"/>
    <property type="match status" value="1"/>
</dbReference>
<feature type="domain" description="Glycosyltransferase subfamily 4-like N-terminal" evidence="3">
    <location>
        <begin position="67"/>
        <end position="216"/>
    </location>
</feature>
<proteinExistence type="predicted"/>
<evidence type="ECO:0000313" key="5">
    <source>
        <dbReference type="Proteomes" id="UP000660024"/>
    </source>
</evidence>
<keyword evidence="5" id="KW-1185">Reference proteome</keyword>
<gene>
    <name evidence="4" type="ORF">I5M32_03705</name>
</gene>
<feature type="region of interest" description="Disordered" evidence="1">
    <location>
        <begin position="42"/>
        <end position="62"/>
    </location>
</feature>
<reference evidence="4 5" key="1">
    <citation type="submission" date="2020-12" db="EMBL/GenBank/DDBJ databases">
        <title>Bacterial novel species Pedobacter sp. SD-b isolated from soil.</title>
        <authorList>
            <person name="Jung H.-Y."/>
        </authorList>
    </citation>
    <scope>NUCLEOTIDE SEQUENCE [LARGE SCALE GENOMIC DNA]</scope>
    <source>
        <strain evidence="4 5">SD-b</strain>
    </source>
</reference>
<evidence type="ECO:0000259" key="3">
    <source>
        <dbReference type="Pfam" id="PF13439"/>
    </source>
</evidence>
<dbReference type="Proteomes" id="UP000660024">
    <property type="component" value="Unassembled WGS sequence"/>
</dbReference>
<dbReference type="NCBIfam" id="NF046085">
    <property type="entry name" value="XrtY_assoc_Gly1"/>
    <property type="match status" value="1"/>
</dbReference>
<organism evidence="4 5">
    <name type="scientific">Pedobacter segetis</name>
    <dbReference type="NCBI Taxonomy" id="2793069"/>
    <lineage>
        <taxon>Bacteria</taxon>
        <taxon>Pseudomonadati</taxon>
        <taxon>Bacteroidota</taxon>
        <taxon>Sphingobacteriia</taxon>
        <taxon>Sphingobacteriales</taxon>
        <taxon>Sphingobacteriaceae</taxon>
        <taxon>Pedobacter</taxon>
    </lineage>
</organism>
<accession>A0ABS1BGQ9</accession>
<dbReference type="RefSeq" id="WP_200584834.1">
    <property type="nucleotide sequence ID" value="NZ_JAEHFY010000004.1"/>
</dbReference>
<sequence>MKILQITASYKPAFVYGGPVMSVAKLCEEIMLKAESKKQKAQNDKFTAQQTHPQPSVAKSQLSKPQITVYTTLANGKEELPYKNGDIKIVDGVEVHYFKRATKDHGHFSPALLWKLWKTVKQFDIIHIHAWWNLVTMPACFVVLFRGCKVIITPRGTLSTYSFQNNNNKLKFLFHKWVGKSLLNKTYFHCTSRKEVTDTEVLLNPKAIFNIPNFVELPWEHKFSKDKDNDCLHLIFLSRIERKKGLELLFEALATHNFNWKLSVVGNGELSYAESLRQKAKSLKIDDKINWMGAVYGNEKFGLMAQHDYLILPSYDENFANVVIESLFVGTPVLITKNVGLSDYVALNHLGLVCERSFDGMIEILENANEAKKARNFNPEKLTNTIKQDFAEDKLRERYLEMYHEVLDKKFV</sequence>
<feature type="domain" description="Glycosyl transferase family 1" evidence="2">
    <location>
        <begin position="220"/>
        <end position="375"/>
    </location>
</feature>